<name>A0A315ZJS7_SEDFL</name>
<dbReference type="Pfam" id="PF07244">
    <property type="entry name" value="POTRA"/>
    <property type="match status" value="1"/>
</dbReference>
<dbReference type="Proteomes" id="UP000245535">
    <property type="component" value="Unassembled WGS sequence"/>
</dbReference>
<organism evidence="5 6">
    <name type="scientific">Sediminitomix flava</name>
    <dbReference type="NCBI Taxonomy" id="379075"/>
    <lineage>
        <taxon>Bacteria</taxon>
        <taxon>Pseudomonadati</taxon>
        <taxon>Bacteroidota</taxon>
        <taxon>Cytophagia</taxon>
        <taxon>Cytophagales</taxon>
        <taxon>Flammeovirgaceae</taxon>
        <taxon>Sediminitomix</taxon>
    </lineage>
</organism>
<feature type="domain" description="Bacterial surface antigen (D15)" evidence="3">
    <location>
        <begin position="169"/>
        <end position="382"/>
    </location>
</feature>
<evidence type="ECO:0000259" key="4">
    <source>
        <dbReference type="Pfam" id="PF07244"/>
    </source>
</evidence>
<comment type="caution">
    <text evidence="5">The sequence shown here is derived from an EMBL/GenBank/DDBJ whole genome shotgun (WGS) entry which is preliminary data.</text>
</comment>
<sequence length="496" mass="57049">MLERISLSYITFCRGGGIILLIFCLSLSSFAQDENNTLSSDSTAQIHFEGDSISIASITLNGNNITKNHIILRELSFKKGDEISTEDLNEFLKKERNKVFNTNLFESVEFDYKLNERNELELTVDMVERWYIWPIPILEIADRNFNEWINNRGADFSRIYYGIQFKQRNFRGRNENLQLLLRGGFAELYRISYDAPYINKKQKTSLHIDAFYREDPNVAYKVEDDRFVEINSTEGPIKWTWGASVGIGRRAKFFDYHRLVLSYRNITVADTVTTLNPNYLADGKNQIQYLSLTYRYRRDMRNIASYPLSGSFLEVSLTKEGLGVFNDINTASFDLDYSKYFDLGNNFYHASGISAKVSTPNDLPYENSKTLGYSNNMVRGYDKYVSLGNSIGVLKNTLKYKLISTKININLDKKKFKYFSSIPIDIYIKTYADVGYSSQNDSFNSSELNELPNTFLGGGGLGLDIVTFYSTVLRLEYSENVHEKKGGFFFYLSADI</sequence>
<reference evidence="5 6" key="1">
    <citation type="submission" date="2018-03" db="EMBL/GenBank/DDBJ databases">
        <title>Genomic Encyclopedia of Archaeal and Bacterial Type Strains, Phase II (KMG-II): from individual species to whole genera.</title>
        <authorList>
            <person name="Goeker M."/>
        </authorList>
    </citation>
    <scope>NUCLEOTIDE SEQUENCE [LARGE SCALE GENOMIC DNA]</scope>
    <source>
        <strain evidence="5 6">DSM 28229</strain>
    </source>
</reference>
<evidence type="ECO:0000256" key="1">
    <source>
        <dbReference type="ARBA" id="ARBA00004370"/>
    </source>
</evidence>
<accession>A0A315ZJS7</accession>
<protein>
    <submittedName>
        <fullName evidence="5">Surface antigen-like variable number repeat protein</fullName>
    </submittedName>
</protein>
<gene>
    <name evidence="5" type="ORF">BC781_11171</name>
</gene>
<evidence type="ECO:0000259" key="3">
    <source>
        <dbReference type="Pfam" id="PF01103"/>
    </source>
</evidence>
<evidence type="ECO:0000313" key="5">
    <source>
        <dbReference type="EMBL" id="PWJ34161.1"/>
    </source>
</evidence>
<proteinExistence type="predicted"/>
<dbReference type="Gene3D" id="3.10.20.310">
    <property type="entry name" value="membrane protein fhac"/>
    <property type="match status" value="1"/>
</dbReference>
<dbReference type="Pfam" id="PF01103">
    <property type="entry name" value="Omp85"/>
    <property type="match status" value="1"/>
</dbReference>
<keyword evidence="6" id="KW-1185">Reference proteome</keyword>
<dbReference type="OrthoDB" id="9768717at2"/>
<evidence type="ECO:0000313" key="6">
    <source>
        <dbReference type="Proteomes" id="UP000245535"/>
    </source>
</evidence>
<feature type="domain" description="POTRA" evidence="4">
    <location>
        <begin position="54"/>
        <end position="128"/>
    </location>
</feature>
<comment type="subcellular location">
    <subcellularLocation>
        <location evidence="1">Membrane</location>
    </subcellularLocation>
</comment>
<dbReference type="GO" id="GO:0019867">
    <property type="term" value="C:outer membrane"/>
    <property type="evidence" value="ECO:0007669"/>
    <property type="project" value="InterPro"/>
</dbReference>
<dbReference type="EMBL" id="QGDO01000011">
    <property type="protein sequence ID" value="PWJ34161.1"/>
    <property type="molecule type" value="Genomic_DNA"/>
</dbReference>
<evidence type="ECO:0000256" key="2">
    <source>
        <dbReference type="ARBA" id="ARBA00023136"/>
    </source>
</evidence>
<dbReference type="InterPro" id="IPR010827">
    <property type="entry name" value="BamA/TamA_POTRA"/>
</dbReference>
<dbReference type="RefSeq" id="WP_109622987.1">
    <property type="nucleotide sequence ID" value="NZ_QGDO01000011.1"/>
</dbReference>
<dbReference type="AlphaFoldDB" id="A0A315ZJS7"/>
<keyword evidence="2" id="KW-0472">Membrane</keyword>
<dbReference type="InterPro" id="IPR000184">
    <property type="entry name" value="Bac_surfAg_D15"/>
</dbReference>
<dbReference type="Gene3D" id="2.40.160.50">
    <property type="entry name" value="membrane protein fhac: a member of the omp85/tpsb transporter family"/>
    <property type="match status" value="1"/>
</dbReference>